<sequence>MSAKDLFGLIKESNTFTWLIMASVLFFSTALMIILATLLYQIIKRKRLNSRQSLEDTLNDWIAKVLAFEDEFLPMPEQLSVYFKNTEYHPYITAQLIVIRKNISGTALHKIINVYEQSGLKASSVEKLRSNSWQVKALGIYELYMMMQKDMRVEISRYTNSKDDYVRAEAQTAMISFEGFSGLKFLDTLTRPLTEWQQLKLTEQLLTLNTEQIVGLETWLQSSNAQVVIFALKLAANFQQLQLHEAVVNCLSHEHEKVRAEAIFTLTKIADISTPDRLIEQYVTETDFNKRNILISLRSISGDEQSIFLQEQLNNANNEIKLLAALALLNTCTHAEQILMEKAKHQQDPYRMIFLHAKRELTYDLD</sequence>
<feature type="transmembrane region" description="Helical" evidence="1">
    <location>
        <begin position="16"/>
        <end position="43"/>
    </location>
</feature>
<keyword evidence="1" id="KW-0472">Membrane</keyword>
<keyword evidence="1" id="KW-0812">Transmembrane</keyword>
<proteinExistence type="predicted"/>
<reference evidence="3" key="1">
    <citation type="submission" date="2016-10" db="EMBL/GenBank/DDBJ databases">
        <authorList>
            <person name="Varghese N."/>
            <person name="Submissions S."/>
        </authorList>
    </citation>
    <scope>NUCLEOTIDE SEQUENCE [LARGE SCALE GENOMIC DNA]</scope>
    <source>
        <strain evidence="3">DSM 17933</strain>
    </source>
</reference>
<dbReference type="Proteomes" id="UP000199643">
    <property type="component" value="Unassembled WGS sequence"/>
</dbReference>
<dbReference type="RefSeq" id="WP_090496416.1">
    <property type="nucleotide sequence ID" value="NZ_FNCH01000001.1"/>
</dbReference>
<evidence type="ECO:0000313" key="2">
    <source>
        <dbReference type="EMBL" id="SDF76798.1"/>
    </source>
</evidence>
<organism evidence="2 3">
    <name type="scientific">Pedobacter terrae</name>
    <dbReference type="NCBI Taxonomy" id="405671"/>
    <lineage>
        <taxon>Bacteria</taxon>
        <taxon>Pseudomonadati</taxon>
        <taxon>Bacteroidota</taxon>
        <taxon>Sphingobacteriia</taxon>
        <taxon>Sphingobacteriales</taxon>
        <taxon>Sphingobacteriaceae</taxon>
        <taxon>Pedobacter</taxon>
    </lineage>
</organism>
<accession>A0A1G7NRT9</accession>
<keyword evidence="1" id="KW-1133">Transmembrane helix</keyword>
<dbReference type="SUPFAM" id="SSF48371">
    <property type="entry name" value="ARM repeat"/>
    <property type="match status" value="1"/>
</dbReference>
<keyword evidence="3" id="KW-1185">Reference proteome</keyword>
<evidence type="ECO:0000256" key="1">
    <source>
        <dbReference type="SAM" id="Phobius"/>
    </source>
</evidence>
<evidence type="ECO:0000313" key="3">
    <source>
        <dbReference type="Proteomes" id="UP000199643"/>
    </source>
</evidence>
<dbReference type="InterPro" id="IPR016024">
    <property type="entry name" value="ARM-type_fold"/>
</dbReference>
<dbReference type="InterPro" id="IPR011989">
    <property type="entry name" value="ARM-like"/>
</dbReference>
<dbReference type="EMBL" id="FNCH01000001">
    <property type="protein sequence ID" value="SDF76798.1"/>
    <property type="molecule type" value="Genomic_DNA"/>
</dbReference>
<dbReference type="OrthoDB" id="1454284at2"/>
<gene>
    <name evidence="2" type="ORF">SAMN05421827_101475</name>
</gene>
<dbReference type="AlphaFoldDB" id="A0A1G7NRT9"/>
<protein>
    <recommendedName>
        <fullName evidence="4">HEAT repeat protein</fullName>
    </recommendedName>
</protein>
<name>A0A1G7NRT9_9SPHI</name>
<dbReference type="STRING" id="405671.SAMN05421827_101475"/>
<dbReference type="Gene3D" id="1.25.10.10">
    <property type="entry name" value="Leucine-rich Repeat Variant"/>
    <property type="match status" value="1"/>
</dbReference>
<evidence type="ECO:0008006" key="4">
    <source>
        <dbReference type="Google" id="ProtNLM"/>
    </source>
</evidence>